<dbReference type="STRING" id="655827.E9E3D4"/>
<evidence type="ECO:0000259" key="10">
    <source>
        <dbReference type="Pfam" id="PF23358"/>
    </source>
</evidence>
<dbReference type="InterPro" id="IPR055457">
    <property type="entry name" value="OST48_N"/>
</dbReference>
<evidence type="ECO:0000256" key="2">
    <source>
        <dbReference type="ARBA" id="ARBA00004922"/>
    </source>
</evidence>
<accession>E9E3D4</accession>
<dbReference type="InParanoid" id="E9E3D4"/>
<sequence>MRSILCAAAVLFAAAVSAVSTAGNRLLVVLDDVAEKENYKQFFGDLTGKVAVDGCEYWKEPGENGAGANWFAERGYQITYETPRSEHVKLFHLGERTYDHLVFLPAKVKALGPNLTPNILVDFVNANGNILVALSSTTPTSSSLTSLLAQIDIALPAERTGTVVDHFNYDVLSAPEAHDVLVLDAPTNVRPGLKNYFEVPGVLSFPHGAGHTLGPGALLTPVIRAPSTAYSYNPKEQAEAVDPEDLFAAGKQLALVSVFQARNSARVAVVGSAEMLQDKWLEAKVSRPEGKKVKTENREFAKRLSGWAFQEIGVLRVNNIEHRLKGDNETNPEIYRIKNDVSYSISISEYSWNKWEPFTLPATDALQLEFSMLSPFHRLDLKPLSVSDSATVYGTSFTLPDQHGIFNFKVNYKRPFLTYVEEKNTVSVRHIAHDEWPRSYVISGAWPWISGIGATVGGFVGFCAIWMYSKPVGGKTKTK</sequence>
<dbReference type="KEGG" id="maw:19248693"/>
<evidence type="ECO:0000313" key="11">
    <source>
        <dbReference type="EMBL" id="EFY89527.1"/>
    </source>
</evidence>
<dbReference type="AlphaFoldDB" id="E9E3D4"/>
<dbReference type="GeneID" id="19248693"/>
<keyword evidence="8" id="KW-0732">Signal</keyword>
<dbReference type="GO" id="GO:0008250">
    <property type="term" value="C:oligosaccharyltransferase complex"/>
    <property type="evidence" value="ECO:0007669"/>
    <property type="project" value="TreeGrafter"/>
</dbReference>
<dbReference type="FunCoup" id="E9E3D4">
    <property type="interactions" value="987"/>
</dbReference>
<evidence type="ECO:0000256" key="3">
    <source>
        <dbReference type="ARBA" id="ARBA00008743"/>
    </source>
</evidence>
<feature type="chain" id="PRO_5015213080" description="Dolichyl-diphosphooligosaccharide--protein glycosyltransferase subunit WBP1" evidence="8">
    <location>
        <begin position="19"/>
        <end position="479"/>
    </location>
</feature>
<dbReference type="HOGENOM" id="CLU_031804_1_0_1"/>
<comment type="subunit">
    <text evidence="8">Component of the oligosaccharyltransferase (OST) complex.</text>
</comment>
<comment type="function">
    <text evidence="8">Subunit of the oligosaccharyl transferase (OST) complex that catalyzes the initial transfer of a defined glycan (Glc(3)Man(9)GlcNAc(2) in eukaryotes) from the lipid carrier dolichol-pyrophosphate to an asparagine residue within an Asn-X-Ser/Thr consensus motif in nascent polypeptide chains, the first step in protein N-glycosylation. N-glycosylation occurs cotranslationally and the complex associates with the Sec61 complex at the channel-forming translocon complex that mediates protein translocation across the endoplasmic reticulum (ER).</text>
</comment>
<evidence type="ECO:0000256" key="4">
    <source>
        <dbReference type="ARBA" id="ARBA00022692"/>
    </source>
</evidence>
<gene>
    <name evidence="11" type="ORF">MAC_04382</name>
</gene>
<dbReference type="PANTHER" id="PTHR10830">
    <property type="entry name" value="DOLICHYL-DIPHOSPHOOLIGOSACCHARIDE--PROTEIN GLYCOSYLTRANSFERASE 48 KDA SUBUNIT"/>
    <property type="match status" value="1"/>
</dbReference>
<evidence type="ECO:0000256" key="6">
    <source>
        <dbReference type="ARBA" id="ARBA00022989"/>
    </source>
</evidence>
<dbReference type="GO" id="GO:0018279">
    <property type="term" value="P:protein N-linked glycosylation via asparagine"/>
    <property type="evidence" value="ECO:0007669"/>
    <property type="project" value="UniProtKB-UniRule"/>
</dbReference>
<feature type="domain" description="OST48 middle" evidence="10">
    <location>
        <begin position="327"/>
        <end position="470"/>
    </location>
</feature>
<keyword evidence="5 8" id="KW-0256">Endoplasmic reticulum</keyword>
<reference evidence="11 12" key="1">
    <citation type="journal article" date="2011" name="PLoS Genet.">
        <title>Genome sequencing and comparative transcriptomics of the model entomopathogenic fungi Metarhizium anisopliae and M. acridum.</title>
        <authorList>
            <person name="Gao Q."/>
            <person name="Jin K."/>
            <person name="Ying S.H."/>
            <person name="Zhang Y."/>
            <person name="Xiao G."/>
            <person name="Shang Y."/>
            <person name="Duan Z."/>
            <person name="Hu X."/>
            <person name="Xie X.Q."/>
            <person name="Zhou G."/>
            <person name="Peng G."/>
            <person name="Luo Z."/>
            <person name="Huang W."/>
            <person name="Wang B."/>
            <person name="Fang W."/>
            <person name="Wang S."/>
            <person name="Zhong Y."/>
            <person name="Ma L.J."/>
            <person name="St Leger R.J."/>
            <person name="Zhao G.P."/>
            <person name="Pei Y."/>
            <person name="Feng M.G."/>
            <person name="Xia Y."/>
            <person name="Wang C."/>
        </authorList>
    </citation>
    <scope>NUCLEOTIDE SEQUENCE [LARGE SCALE GENOMIC DNA]</scope>
    <source>
        <strain evidence="11 12">CQMa 102</strain>
    </source>
</reference>
<evidence type="ECO:0000256" key="1">
    <source>
        <dbReference type="ARBA" id="ARBA00004479"/>
    </source>
</evidence>
<dbReference type="OrthoDB" id="29105at2759"/>
<dbReference type="eggNOG" id="KOG2754">
    <property type="taxonomic scope" value="Eukaryota"/>
</dbReference>
<keyword evidence="7 8" id="KW-0472">Membrane</keyword>
<evidence type="ECO:0000259" key="9">
    <source>
        <dbReference type="Pfam" id="PF03345"/>
    </source>
</evidence>
<feature type="transmembrane region" description="Helical" evidence="8">
    <location>
        <begin position="445"/>
        <end position="469"/>
    </location>
</feature>
<dbReference type="PANTHER" id="PTHR10830:SF0">
    <property type="entry name" value="DOLICHYL-DIPHOSPHOOLIGOSACCHARIDE--PROTEIN GLYCOSYLTRANSFERASE 48 KDA SUBUNIT"/>
    <property type="match status" value="1"/>
</dbReference>
<proteinExistence type="inferred from homology"/>
<dbReference type="Pfam" id="PF23358">
    <property type="entry name" value="OST48_MD"/>
    <property type="match status" value="1"/>
</dbReference>
<protein>
    <recommendedName>
        <fullName evidence="8">Dolichyl-diphosphooligosaccharide--protein glycosyltransferase subunit WBP1</fullName>
        <shortName evidence="8">Oligosaccharyl transferase subunit WBP1</shortName>
    </recommendedName>
</protein>
<evidence type="ECO:0000256" key="5">
    <source>
        <dbReference type="ARBA" id="ARBA00022824"/>
    </source>
</evidence>
<organism evidence="12">
    <name type="scientific">Metarhizium acridum (strain CQMa 102)</name>
    <dbReference type="NCBI Taxonomy" id="655827"/>
    <lineage>
        <taxon>Eukaryota</taxon>
        <taxon>Fungi</taxon>
        <taxon>Dikarya</taxon>
        <taxon>Ascomycota</taxon>
        <taxon>Pezizomycotina</taxon>
        <taxon>Sordariomycetes</taxon>
        <taxon>Hypocreomycetidae</taxon>
        <taxon>Hypocreales</taxon>
        <taxon>Clavicipitaceae</taxon>
        <taxon>Metarhizium</taxon>
    </lineage>
</organism>
<comment type="pathway">
    <text evidence="2 8">Protein modification; protein glycosylation.</text>
</comment>
<dbReference type="UniPathway" id="UPA00378"/>
<evidence type="ECO:0000256" key="7">
    <source>
        <dbReference type="ARBA" id="ARBA00023136"/>
    </source>
</evidence>
<evidence type="ECO:0000313" key="12">
    <source>
        <dbReference type="Proteomes" id="UP000002499"/>
    </source>
</evidence>
<comment type="subcellular location">
    <subcellularLocation>
        <location evidence="8">Endoplasmic reticulum membrane</location>
        <topology evidence="8">Single-pass type I membrane protein</topology>
    </subcellularLocation>
    <subcellularLocation>
        <location evidence="1">Membrane</location>
        <topology evidence="1">Single-pass type I membrane protein</topology>
    </subcellularLocation>
</comment>
<dbReference type="OMA" id="AHDEYPR"/>
<dbReference type="EMBL" id="GL698498">
    <property type="protein sequence ID" value="EFY89527.1"/>
    <property type="molecule type" value="Genomic_DNA"/>
</dbReference>
<dbReference type="Proteomes" id="UP000002499">
    <property type="component" value="Unassembled WGS sequence"/>
</dbReference>
<dbReference type="InterPro" id="IPR005013">
    <property type="entry name" value="DDOST_48_kDa_subunit"/>
</dbReference>
<feature type="signal peptide" evidence="8">
    <location>
        <begin position="1"/>
        <end position="18"/>
    </location>
</feature>
<dbReference type="InterPro" id="IPR055459">
    <property type="entry name" value="OST48_MD"/>
</dbReference>
<evidence type="ECO:0000256" key="8">
    <source>
        <dbReference type="RuleBase" id="RU361142"/>
    </source>
</evidence>
<keyword evidence="4 8" id="KW-0812">Transmembrane</keyword>
<keyword evidence="6 8" id="KW-1133">Transmembrane helix</keyword>
<feature type="domain" description="OST48 N-terminal" evidence="9">
    <location>
        <begin position="72"/>
        <end position="308"/>
    </location>
</feature>
<comment type="similarity">
    <text evidence="3 8">Belongs to the DDOST 48 kDa subunit family.</text>
</comment>
<dbReference type="Pfam" id="PF03345">
    <property type="entry name" value="OST48_N"/>
    <property type="match status" value="1"/>
</dbReference>
<name>E9E3D4_METAQ</name>
<keyword evidence="12" id="KW-1185">Reference proteome</keyword>